<sequence length="81" mass="8963">RDTDEEAKKYVDQITGGSKDVLDRTLDTGLAGSPETVAQKIKQLESIGINHVLLQLTPALTELQNVKKVLDVLRKIDPDYC</sequence>
<organism evidence="1">
    <name type="scientific">marine sediment metagenome</name>
    <dbReference type="NCBI Taxonomy" id="412755"/>
    <lineage>
        <taxon>unclassified sequences</taxon>
        <taxon>metagenomes</taxon>
        <taxon>ecological metagenomes</taxon>
    </lineage>
</organism>
<accession>A0A0F8W5I0</accession>
<dbReference type="GO" id="GO:0016705">
    <property type="term" value="F:oxidoreductase activity, acting on paired donors, with incorporation or reduction of molecular oxygen"/>
    <property type="evidence" value="ECO:0007669"/>
    <property type="project" value="InterPro"/>
</dbReference>
<evidence type="ECO:0008006" key="2">
    <source>
        <dbReference type="Google" id="ProtNLM"/>
    </source>
</evidence>
<dbReference type="InterPro" id="IPR036661">
    <property type="entry name" value="Luciferase-like_sf"/>
</dbReference>
<proteinExistence type="predicted"/>
<dbReference type="SUPFAM" id="SSF51679">
    <property type="entry name" value="Bacterial luciferase-like"/>
    <property type="match status" value="1"/>
</dbReference>
<evidence type="ECO:0000313" key="1">
    <source>
        <dbReference type="EMBL" id="KKK51957.1"/>
    </source>
</evidence>
<dbReference type="EMBL" id="LAZR01067256">
    <property type="protein sequence ID" value="KKK51957.1"/>
    <property type="molecule type" value="Genomic_DNA"/>
</dbReference>
<reference evidence="1" key="1">
    <citation type="journal article" date="2015" name="Nature">
        <title>Complex archaea that bridge the gap between prokaryotes and eukaryotes.</title>
        <authorList>
            <person name="Spang A."/>
            <person name="Saw J.H."/>
            <person name="Jorgensen S.L."/>
            <person name="Zaremba-Niedzwiedzka K."/>
            <person name="Martijn J."/>
            <person name="Lind A.E."/>
            <person name="van Eijk R."/>
            <person name="Schleper C."/>
            <person name="Guy L."/>
            <person name="Ettema T.J."/>
        </authorList>
    </citation>
    <scope>NUCLEOTIDE SEQUENCE</scope>
</reference>
<comment type="caution">
    <text evidence="1">The sequence shown here is derived from an EMBL/GenBank/DDBJ whole genome shotgun (WGS) entry which is preliminary data.</text>
</comment>
<feature type="non-terminal residue" evidence="1">
    <location>
        <position position="1"/>
    </location>
</feature>
<protein>
    <recommendedName>
        <fullName evidence="2">Luciferase-like domain-containing protein</fullName>
    </recommendedName>
</protein>
<gene>
    <name evidence="1" type="ORF">LCGC14_3109730</name>
</gene>
<name>A0A0F8W5I0_9ZZZZ</name>
<dbReference type="Gene3D" id="3.20.20.30">
    <property type="entry name" value="Luciferase-like domain"/>
    <property type="match status" value="1"/>
</dbReference>
<dbReference type="AlphaFoldDB" id="A0A0F8W5I0"/>